<dbReference type="EMBL" id="AAUX01000001">
    <property type="protein sequence ID" value="EAV46563.1"/>
    <property type="molecule type" value="Genomic_DNA"/>
</dbReference>
<evidence type="ECO:0000256" key="2">
    <source>
        <dbReference type="ARBA" id="ARBA00022475"/>
    </source>
</evidence>
<evidence type="ECO:0000256" key="3">
    <source>
        <dbReference type="ARBA" id="ARBA00022692"/>
    </source>
</evidence>
<dbReference type="InterPro" id="IPR028250">
    <property type="entry name" value="DsbDN"/>
</dbReference>
<feature type="transmembrane region" description="Helical" evidence="8">
    <location>
        <begin position="412"/>
        <end position="431"/>
    </location>
</feature>
<comment type="caution">
    <text evidence="10">The sequence shown here is derived from an EMBL/GenBank/DDBJ whole genome shotgun (WGS) entry which is preliminary data.</text>
</comment>
<dbReference type="GO" id="GO:0005886">
    <property type="term" value="C:plasma membrane"/>
    <property type="evidence" value="ECO:0007669"/>
    <property type="project" value="UniProtKB-SubCell"/>
</dbReference>
<evidence type="ECO:0000256" key="4">
    <source>
        <dbReference type="ARBA" id="ARBA00022748"/>
    </source>
</evidence>
<feature type="transmembrane region" description="Helical" evidence="8">
    <location>
        <begin position="164"/>
        <end position="196"/>
    </location>
</feature>
<feature type="transmembrane region" description="Helical" evidence="8">
    <location>
        <begin position="287"/>
        <end position="313"/>
    </location>
</feature>
<feature type="transmembrane region" description="Helical" evidence="8">
    <location>
        <begin position="353"/>
        <end position="375"/>
    </location>
</feature>
<keyword evidence="4" id="KW-0201">Cytochrome c-type biogenesis</keyword>
<sequence length="564" mass="62370">MFFILCISIYAGNVHAENVFVKESSKFLPVGEAFKVIDAEFISANNLLITIDVAEGYYLYKSKFKLTSLQPLSYEINYPAGTIKEDEYFGKQEVFYGATNLSVQFIEFPKKDAEVNLKFQGCSDSGLCYPPTIIPLAIKFNINLNDEGISETSLIKNKLLNDNFLLVALSFFISGALLSLTPCALPMVPILSGIIIASGKNKAQVLTLAYVLGVCFTYTSLGLIAGLTGTLISSSIQNTNFLYFSSVMFLVFALMMLDIIRVNIPLAPNNTISSFTQRFMGGGITSVFLMGLFSALVLSPCVAPPLAAAILFIGQSGDMIVGGVSLLSMALGMSLPLLLIGFSSKSLLPKPGLWMDFVKKLIGFILLAMSIYIIRPLMSDLLFFSMLLAILVFSAIFSIRKKQVFLYTQRKNFFALLILFIIAGTLLISNISSELKRGDQGGSVSFNNVRSLAELKLELQTLSNVPTMLDFYADWCVACHEYEKYTFANPEVVIAMKKFNLIKADVTGNNNEDRILLETFSLFGPPAILFFDKEGNHLKQFDVVGFKKPEEFHLLLNRVLNYDN</sequence>
<keyword evidence="7" id="KW-0676">Redox-active center</keyword>
<gene>
    <name evidence="10" type="ORF">MB2181_00780</name>
</gene>
<dbReference type="SUPFAM" id="SSF74863">
    <property type="entry name" value="Thiol:disulfide interchange protein DsbD, N-terminal domain (DsbD-alpha)"/>
    <property type="match status" value="1"/>
</dbReference>
<dbReference type="Pfam" id="PF13899">
    <property type="entry name" value="Thioredoxin_7"/>
    <property type="match status" value="1"/>
</dbReference>
<feature type="transmembrane region" description="Helical" evidence="8">
    <location>
        <begin position="241"/>
        <end position="260"/>
    </location>
</feature>
<evidence type="ECO:0000256" key="5">
    <source>
        <dbReference type="ARBA" id="ARBA00022989"/>
    </source>
</evidence>
<dbReference type="GO" id="GO:0017004">
    <property type="term" value="P:cytochrome complex assembly"/>
    <property type="evidence" value="ECO:0007669"/>
    <property type="project" value="UniProtKB-KW"/>
</dbReference>
<reference evidence="10 11" key="1">
    <citation type="submission" date="2006-11" db="EMBL/GenBank/DDBJ databases">
        <authorList>
            <person name="Giovannoni S."/>
            <person name="Vergin K."/>
            <person name="Ferriera S."/>
            <person name="Johnson J."/>
            <person name="Kravitz S."/>
            <person name="Beeson K."/>
            <person name="Sutton G."/>
            <person name="Rogers Y.-H."/>
            <person name="Friedman R."/>
            <person name="Frazier M."/>
            <person name="Venter J.C."/>
        </authorList>
    </citation>
    <scope>NUCLEOTIDE SEQUENCE [LARGE SCALE GENOMIC DNA]</scope>
    <source>
        <strain evidence="10 11">HTCC2181</strain>
    </source>
</reference>
<dbReference type="InterPro" id="IPR036929">
    <property type="entry name" value="DsbDN_sf"/>
</dbReference>
<evidence type="ECO:0000256" key="6">
    <source>
        <dbReference type="ARBA" id="ARBA00023136"/>
    </source>
</evidence>
<dbReference type="PROSITE" id="PS00194">
    <property type="entry name" value="THIOREDOXIN_1"/>
    <property type="match status" value="1"/>
</dbReference>
<keyword evidence="6 8" id="KW-0472">Membrane</keyword>
<feature type="transmembrane region" description="Helical" evidence="8">
    <location>
        <begin position="208"/>
        <end position="229"/>
    </location>
</feature>
<name>A0P4V3_9PROT</name>
<dbReference type="AlphaFoldDB" id="A0P4V3"/>
<dbReference type="GO" id="GO:0045454">
    <property type="term" value="P:cell redox homeostasis"/>
    <property type="evidence" value="ECO:0007669"/>
    <property type="project" value="TreeGrafter"/>
</dbReference>
<organism evidence="10 11">
    <name type="scientific">Methylophilales bacterium HTCC2181</name>
    <dbReference type="NCBI Taxonomy" id="383631"/>
    <lineage>
        <taxon>Bacteria</taxon>
        <taxon>Pseudomonadati</taxon>
        <taxon>Pseudomonadota</taxon>
        <taxon>Betaproteobacteria</taxon>
        <taxon>Nitrosomonadales</taxon>
        <taxon>OM43 clade</taxon>
    </lineage>
</organism>
<evidence type="ECO:0000256" key="1">
    <source>
        <dbReference type="ARBA" id="ARBA00004651"/>
    </source>
</evidence>
<dbReference type="Gene3D" id="2.60.40.1250">
    <property type="entry name" value="Thiol:disulfide interchange protein DsbD, N-terminal domain"/>
    <property type="match status" value="1"/>
</dbReference>
<proteinExistence type="predicted"/>
<dbReference type="SUPFAM" id="SSF52833">
    <property type="entry name" value="Thioredoxin-like"/>
    <property type="match status" value="1"/>
</dbReference>
<dbReference type="NCBIfam" id="NF001419">
    <property type="entry name" value="PRK00293.1"/>
    <property type="match status" value="1"/>
</dbReference>
<dbReference type="Pfam" id="PF11412">
    <property type="entry name" value="DsbD_N"/>
    <property type="match status" value="1"/>
</dbReference>
<dbReference type="InterPro" id="IPR003834">
    <property type="entry name" value="Cyt_c_assmbl_TM_dom"/>
</dbReference>
<dbReference type="InterPro" id="IPR017937">
    <property type="entry name" value="Thioredoxin_CS"/>
</dbReference>
<evidence type="ECO:0000256" key="7">
    <source>
        <dbReference type="ARBA" id="ARBA00023284"/>
    </source>
</evidence>
<dbReference type="Proteomes" id="UP000054262">
    <property type="component" value="Unassembled WGS sequence"/>
</dbReference>
<evidence type="ECO:0000313" key="11">
    <source>
        <dbReference type="Proteomes" id="UP000054262"/>
    </source>
</evidence>
<dbReference type="InterPro" id="IPR036249">
    <property type="entry name" value="Thioredoxin-like_sf"/>
</dbReference>
<protein>
    <submittedName>
        <fullName evidence="10">Protein-disulfide reductase</fullName>
    </submittedName>
</protein>
<feature type="transmembrane region" description="Helical" evidence="8">
    <location>
        <begin position="381"/>
        <end position="400"/>
    </location>
</feature>
<keyword evidence="3 8" id="KW-0812">Transmembrane</keyword>
<evidence type="ECO:0000256" key="8">
    <source>
        <dbReference type="SAM" id="Phobius"/>
    </source>
</evidence>
<dbReference type="Gene3D" id="3.40.30.10">
    <property type="entry name" value="Glutaredoxin"/>
    <property type="match status" value="1"/>
</dbReference>
<dbReference type="PROSITE" id="PS51352">
    <property type="entry name" value="THIOREDOXIN_2"/>
    <property type="match status" value="1"/>
</dbReference>
<evidence type="ECO:0000259" key="9">
    <source>
        <dbReference type="PROSITE" id="PS51352"/>
    </source>
</evidence>
<keyword evidence="5 8" id="KW-1133">Transmembrane helix</keyword>
<evidence type="ECO:0000313" key="10">
    <source>
        <dbReference type="EMBL" id="EAV46563.1"/>
    </source>
</evidence>
<dbReference type="PANTHER" id="PTHR32234:SF0">
    <property type="entry name" value="THIOL:DISULFIDE INTERCHANGE PROTEIN DSBD"/>
    <property type="match status" value="1"/>
</dbReference>
<accession>A0P4V3</accession>
<dbReference type="PANTHER" id="PTHR32234">
    <property type="entry name" value="THIOL:DISULFIDE INTERCHANGE PROTEIN DSBD"/>
    <property type="match status" value="1"/>
</dbReference>
<dbReference type="InterPro" id="IPR013766">
    <property type="entry name" value="Thioredoxin_domain"/>
</dbReference>
<feature type="domain" description="Thioredoxin" evidence="9">
    <location>
        <begin position="426"/>
        <end position="561"/>
    </location>
</feature>
<dbReference type="GO" id="GO:0015035">
    <property type="term" value="F:protein-disulfide reductase activity"/>
    <property type="evidence" value="ECO:0007669"/>
    <property type="project" value="TreeGrafter"/>
</dbReference>
<comment type="subcellular location">
    <subcellularLocation>
        <location evidence="1">Cell membrane</location>
        <topology evidence="1">Multi-pass membrane protein</topology>
    </subcellularLocation>
</comment>
<dbReference type="Pfam" id="PF02683">
    <property type="entry name" value="DsbD_TM"/>
    <property type="match status" value="1"/>
</dbReference>
<feature type="transmembrane region" description="Helical" evidence="8">
    <location>
        <begin position="319"/>
        <end position="341"/>
    </location>
</feature>
<keyword evidence="2" id="KW-1003">Cell membrane</keyword>
<keyword evidence="11" id="KW-1185">Reference proteome</keyword>